<dbReference type="RefSeq" id="WP_265507928.1">
    <property type="nucleotide sequence ID" value="NZ_JAOTBE010000048.1"/>
</dbReference>
<dbReference type="InterPro" id="IPR038765">
    <property type="entry name" value="Papain-like_cys_pep_sf"/>
</dbReference>
<dbReference type="Pfam" id="PF01841">
    <property type="entry name" value="Transglut_core"/>
    <property type="match status" value="1"/>
</dbReference>
<accession>A0ABV6CE36</accession>
<dbReference type="SMART" id="SM00460">
    <property type="entry name" value="TGc"/>
    <property type="match status" value="1"/>
</dbReference>
<comment type="caution">
    <text evidence="2">The sequence shown here is derived from an EMBL/GenBank/DDBJ whole genome shotgun (WGS) entry which is preliminary data.</text>
</comment>
<dbReference type="SUPFAM" id="SSF54001">
    <property type="entry name" value="Cysteine proteinases"/>
    <property type="match status" value="1"/>
</dbReference>
<sequence>MRMKIDVALDYRLASPGAAILVVEAAGVEGQVLSDTRIDVQEPSHFARVAAEEGIGERIVMRLGDRMTCTYSAVVQVTRTRPDLAELDAVQVEHMPGDALRYLLPSRYCEADRFTNLATSRFGGLSGGAKVAAMRDWVEAHLDYVAGVSDGNTTAADTYIEGRGVCRDYAHLLIALCRAAQIPARIASVYAPAVEPQDFHAVVQVFLSGDWHLVDPTGMAQADEMALVAVGRDATDVAFLTTIPAAELLTQTVAVTRLD</sequence>
<organism evidence="2 3">
    <name type="scientific">Paracoccus rhizosphaerae</name>
    <dbReference type="NCBI Taxonomy" id="1133347"/>
    <lineage>
        <taxon>Bacteria</taxon>
        <taxon>Pseudomonadati</taxon>
        <taxon>Pseudomonadota</taxon>
        <taxon>Alphaproteobacteria</taxon>
        <taxon>Rhodobacterales</taxon>
        <taxon>Paracoccaceae</taxon>
        <taxon>Paracoccus</taxon>
    </lineage>
</organism>
<evidence type="ECO:0000259" key="1">
    <source>
        <dbReference type="SMART" id="SM00460"/>
    </source>
</evidence>
<dbReference type="PANTHER" id="PTHR33490:SF12">
    <property type="entry name" value="BLL5557 PROTEIN"/>
    <property type="match status" value="1"/>
</dbReference>
<evidence type="ECO:0000313" key="2">
    <source>
        <dbReference type="EMBL" id="MFC0198991.1"/>
    </source>
</evidence>
<dbReference type="EMBL" id="JBHLWQ010000013">
    <property type="protein sequence ID" value="MFC0198991.1"/>
    <property type="molecule type" value="Genomic_DNA"/>
</dbReference>
<keyword evidence="3" id="KW-1185">Reference proteome</keyword>
<dbReference type="PANTHER" id="PTHR33490">
    <property type="entry name" value="BLR5614 PROTEIN-RELATED"/>
    <property type="match status" value="1"/>
</dbReference>
<dbReference type="Gene3D" id="3.10.620.30">
    <property type="match status" value="1"/>
</dbReference>
<gene>
    <name evidence="2" type="ORF">ACFFIZ_01160</name>
</gene>
<proteinExistence type="predicted"/>
<protein>
    <submittedName>
        <fullName evidence="2">Transglutaminase family protein</fullName>
    </submittedName>
</protein>
<dbReference type="Gene3D" id="2.60.40.2250">
    <property type="match status" value="1"/>
</dbReference>
<dbReference type="Proteomes" id="UP001589795">
    <property type="component" value="Unassembled WGS sequence"/>
</dbReference>
<dbReference type="InterPro" id="IPR002931">
    <property type="entry name" value="Transglutaminase-like"/>
</dbReference>
<name>A0ABV6CE36_9RHOB</name>
<reference evidence="2 3" key="1">
    <citation type="submission" date="2024-09" db="EMBL/GenBank/DDBJ databases">
        <authorList>
            <person name="Sun Q."/>
            <person name="Mori K."/>
        </authorList>
    </citation>
    <scope>NUCLEOTIDE SEQUENCE [LARGE SCALE GENOMIC DNA]</scope>
    <source>
        <strain evidence="2 3">CCM 7904</strain>
    </source>
</reference>
<feature type="domain" description="Transglutaminase-like" evidence="1">
    <location>
        <begin position="158"/>
        <end position="218"/>
    </location>
</feature>
<evidence type="ECO:0000313" key="3">
    <source>
        <dbReference type="Proteomes" id="UP001589795"/>
    </source>
</evidence>